<feature type="binding site" evidence="8">
    <location>
        <position position="315"/>
    </location>
    <ligand>
        <name>3-phosphoshikimate</name>
        <dbReference type="ChEBI" id="CHEBI:145989"/>
    </ligand>
</feature>
<accession>A0A972VVD6</accession>
<dbReference type="InterPro" id="IPR023193">
    <property type="entry name" value="EPSP_synthase_CS"/>
</dbReference>
<dbReference type="CDD" id="cd01556">
    <property type="entry name" value="EPSP_synthase"/>
    <property type="match status" value="1"/>
</dbReference>
<sequence length="430" mass="46584">MDQLLLTPINHVAGEISLPGSKSLSNRALLLSALATGQTRLHNLLHSDDTERMLDALRQMQVSVNVSKDGTDCTVTGLGKLFTPPNGSKFLLGNAGTAIRPLTSMLSLCEGTFIVDGDDYMRERPIDHLVDALRQLGAEVQYLGKPGCPPIQLTGGRIRGGRVSIRGDISSQYLTALLMSLPLADQDSIIEVIGEQVSKPYLDITLGIMAQYGVTASHENYQVFHIKGQQQYVSPDNYLIEGDASSASYFFAAAAIKGGTVRVNGLGRDSVQGDIAFLDVIEQMGATVTRHESWIEVTRGGPLQAIDLDLNHIPDAAMTVAMLALFANGTSRIRNIYNWRVKETDRMTAMATELVKLGAEIETGDDYIVITPPKTILPATIDTYGDHRMAMCFSLAALGDSPITINDPGCVAKTFPDYFSVLQRITGRKP</sequence>
<comment type="catalytic activity">
    <reaction evidence="7">
        <text>3-phosphoshikimate + phosphoenolpyruvate = 5-O-(1-carboxyvinyl)-3-phosphoshikimate + phosphate</text>
        <dbReference type="Rhea" id="RHEA:21256"/>
        <dbReference type="ChEBI" id="CHEBI:43474"/>
        <dbReference type="ChEBI" id="CHEBI:57701"/>
        <dbReference type="ChEBI" id="CHEBI:58702"/>
        <dbReference type="ChEBI" id="CHEBI:145989"/>
        <dbReference type="EC" id="2.5.1.19"/>
    </reaction>
    <physiologicalReaction direction="left-to-right" evidence="7">
        <dbReference type="Rhea" id="RHEA:21257"/>
    </physiologicalReaction>
</comment>
<feature type="binding site" evidence="8">
    <location>
        <position position="171"/>
    </location>
    <ligand>
        <name>3-phosphoshikimate</name>
        <dbReference type="ChEBI" id="CHEBI:145989"/>
    </ligand>
</feature>
<keyword evidence="4 8" id="KW-0028">Amino-acid biosynthesis</keyword>
<dbReference type="GO" id="GO:0005737">
    <property type="term" value="C:cytoplasm"/>
    <property type="evidence" value="ECO:0007669"/>
    <property type="project" value="UniProtKB-SubCell"/>
</dbReference>
<dbReference type="NCBIfam" id="TIGR01356">
    <property type="entry name" value="aroA"/>
    <property type="match status" value="1"/>
</dbReference>
<feature type="binding site" evidence="8">
    <location>
        <position position="346"/>
    </location>
    <ligand>
        <name>phosphoenolpyruvate</name>
        <dbReference type="ChEBI" id="CHEBI:58702"/>
    </ligand>
</feature>
<dbReference type="InterPro" id="IPR036968">
    <property type="entry name" value="Enolpyruvate_Tfrase_sf"/>
</dbReference>
<organism evidence="10 11">
    <name type="scientific">SAR86 cluster bacterium</name>
    <dbReference type="NCBI Taxonomy" id="2030880"/>
    <lineage>
        <taxon>Bacteria</taxon>
        <taxon>Pseudomonadati</taxon>
        <taxon>Pseudomonadota</taxon>
        <taxon>Gammaproteobacteria</taxon>
        <taxon>SAR86 cluster</taxon>
    </lineage>
</organism>
<feature type="binding site" evidence="8">
    <location>
        <position position="170"/>
    </location>
    <ligand>
        <name>3-phosphoshikimate</name>
        <dbReference type="ChEBI" id="CHEBI:145989"/>
    </ligand>
</feature>
<dbReference type="PROSITE" id="PS00885">
    <property type="entry name" value="EPSP_SYNTHASE_2"/>
    <property type="match status" value="1"/>
</dbReference>
<feature type="binding site" evidence="8">
    <location>
        <position position="338"/>
    </location>
    <ligand>
        <name>3-phosphoshikimate</name>
        <dbReference type="ChEBI" id="CHEBI:145989"/>
    </ligand>
</feature>
<evidence type="ECO:0000256" key="7">
    <source>
        <dbReference type="ARBA" id="ARBA00044633"/>
    </source>
</evidence>
<protein>
    <recommendedName>
        <fullName evidence="8">3-phosphoshikimate 1-carboxyvinyltransferase</fullName>
        <ecNumber evidence="8">2.5.1.19</ecNumber>
    </recommendedName>
    <alternativeName>
        <fullName evidence="8">5-enolpyruvylshikimate-3-phosphate synthase</fullName>
        <shortName evidence="8">EPSP synthase</shortName>
        <shortName evidence="8">EPSPS</shortName>
    </alternativeName>
</protein>
<feature type="binding site" evidence="8">
    <location>
        <position position="124"/>
    </location>
    <ligand>
        <name>phosphoenolpyruvate</name>
        <dbReference type="ChEBI" id="CHEBI:58702"/>
    </ligand>
</feature>
<dbReference type="GO" id="GO:0003866">
    <property type="term" value="F:3-phosphoshikimate 1-carboxyvinyltransferase activity"/>
    <property type="evidence" value="ECO:0007669"/>
    <property type="project" value="UniProtKB-UniRule"/>
</dbReference>
<dbReference type="Gene3D" id="3.65.10.10">
    <property type="entry name" value="Enolpyruvate transferase domain"/>
    <property type="match status" value="2"/>
</dbReference>
<dbReference type="GO" id="GO:0008652">
    <property type="term" value="P:amino acid biosynthetic process"/>
    <property type="evidence" value="ECO:0007669"/>
    <property type="project" value="UniProtKB-KW"/>
</dbReference>
<dbReference type="EMBL" id="JABMOJ010000018">
    <property type="protein sequence ID" value="NQV63807.1"/>
    <property type="molecule type" value="Genomic_DNA"/>
</dbReference>
<evidence type="ECO:0000259" key="9">
    <source>
        <dbReference type="Pfam" id="PF00275"/>
    </source>
</evidence>
<evidence type="ECO:0000256" key="6">
    <source>
        <dbReference type="ARBA" id="ARBA00023141"/>
    </source>
</evidence>
<name>A0A972VVD6_9GAMM</name>
<dbReference type="FunFam" id="3.65.10.10:FF:000004">
    <property type="entry name" value="3-phosphoshikimate 1-carboxyvinyltransferase"/>
    <property type="match status" value="1"/>
</dbReference>
<proteinExistence type="inferred from homology"/>
<evidence type="ECO:0000256" key="1">
    <source>
        <dbReference type="ARBA" id="ARBA00004811"/>
    </source>
</evidence>
<feature type="binding site" evidence="8">
    <location>
        <position position="27"/>
    </location>
    <ligand>
        <name>3-phosphoshikimate</name>
        <dbReference type="ChEBI" id="CHEBI:145989"/>
    </ligand>
</feature>
<feature type="binding site" evidence="8">
    <location>
        <position position="96"/>
    </location>
    <ligand>
        <name>phosphoenolpyruvate</name>
        <dbReference type="ChEBI" id="CHEBI:58702"/>
    </ligand>
</feature>
<keyword evidence="6 8" id="KW-0057">Aromatic amino acid biosynthesis</keyword>
<dbReference type="Pfam" id="PF00275">
    <property type="entry name" value="EPSP_synthase"/>
    <property type="match status" value="1"/>
</dbReference>
<comment type="caution">
    <text evidence="10">The sequence shown here is derived from an EMBL/GenBank/DDBJ whole genome shotgun (WGS) entry which is preliminary data.</text>
</comment>
<dbReference type="PIRSF" id="PIRSF000505">
    <property type="entry name" value="EPSPS"/>
    <property type="match status" value="1"/>
</dbReference>
<dbReference type="SUPFAM" id="SSF55205">
    <property type="entry name" value="EPT/RTPC-like"/>
    <property type="match status" value="1"/>
</dbReference>
<reference evidence="10" key="1">
    <citation type="submission" date="2020-05" db="EMBL/GenBank/DDBJ databases">
        <title>Sulfur intermediates as new biogeochemical hubs in an aquatic model microbial ecosystem.</title>
        <authorList>
            <person name="Vigneron A."/>
        </authorList>
    </citation>
    <scope>NUCLEOTIDE SEQUENCE</scope>
    <source>
        <strain evidence="10">Bin.250</strain>
    </source>
</reference>
<dbReference type="InterPro" id="IPR013792">
    <property type="entry name" value="RNA3'P_cycl/enolpyr_Trfase_a/b"/>
</dbReference>
<feature type="domain" description="Enolpyruvate transferase" evidence="9">
    <location>
        <begin position="7"/>
        <end position="422"/>
    </location>
</feature>
<comment type="similarity">
    <text evidence="2 8">Belongs to the EPSP synthase family.</text>
</comment>
<evidence type="ECO:0000313" key="10">
    <source>
        <dbReference type="EMBL" id="NQV63807.1"/>
    </source>
</evidence>
<dbReference type="PANTHER" id="PTHR21090">
    <property type="entry name" value="AROM/DEHYDROQUINATE SYNTHASE"/>
    <property type="match status" value="1"/>
</dbReference>
<dbReference type="InterPro" id="IPR006264">
    <property type="entry name" value="EPSP_synthase"/>
</dbReference>
<dbReference type="PANTHER" id="PTHR21090:SF5">
    <property type="entry name" value="PENTAFUNCTIONAL AROM POLYPEPTIDE"/>
    <property type="match status" value="1"/>
</dbReference>
<feature type="binding site" evidence="8">
    <location>
        <position position="22"/>
    </location>
    <ligand>
        <name>phosphoenolpyruvate</name>
        <dbReference type="ChEBI" id="CHEBI:58702"/>
    </ligand>
</feature>
<dbReference type="InterPro" id="IPR001986">
    <property type="entry name" value="Enolpyruvate_Tfrase_dom"/>
</dbReference>
<dbReference type="FunFam" id="3.65.10.10:FF:000003">
    <property type="entry name" value="3-phosphoshikimate 1-carboxyvinyltransferase"/>
    <property type="match status" value="1"/>
</dbReference>
<evidence type="ECO:0000256" key="5">
    <source>
        <dbReference type="ARBA" id="ARBA00022679"/>
    </source>
</evidence>
<evidence type="ECO:0000313" key="11">
    <source>
        <dbReference type="Proteomes" id="UP000754644"/>
    </source>
</evidence>
<comment type="subunit">
    <text evidence="8">Monomer.</text>
</comment>
<evidence type="ECO:0000256" key="4">
    <source>
        <dbReference type="ARBA" id="ARBA00022605"/>
    </source>
</evidence>
<comment type="function">
    <text evidence="8">Catalyzes the transfer of the enolpyruvyl moiety of phosphoenolpyruvate (PEP) to the 5-hydroxyl of shikimate-3-phosphate (S3P) to produce enolpyruvyl shikimate-3-phosphate and inorganic phosphate.</text>
</comment>
<dbReference type="HAMAP" id="MF_00210">
    <property type="entry name" value="EPSP_synth"/>
    <property type="match status" value="1"/>
</dbReference>
<feature type="binding site" evidence="8">
    <location>
        <position position="388"/>
    </location>
    <ligand>
        <name>phosphoenolpyruvate</name>
        <dbReference type="ChEBI" id="CHEBI:58702"/>
    </ligand>
</feature>
<evidence type="ECO:0000256" key="2">
    <source>
        <dbReference type="ARBA" id="ARBA00009948"/>
    </source>
</evidence>
<feature type="binding site" evidence="8">
    <location>
        <position position="172"/>
    </location>
    <ligand>
        <name>3-phosphoshikimate</name>
        <dbReference type="ChEBI" id="CHEBI:145989"/>
    </ligand>
</feature>
<feature type="binding site" evidence="8">
    <location>
        <position position="172"/>
    </location>
    <ligand>
        <name>phosphoenolpyruvate</name>
        <dbReference type="ChEBI" id="CHEBI:58702"/>
    </ligand>
</feature>
<feature type="binding site" evidence="8">
    <location>
        <position position="198"/>
    </location>
    <ligand>
        <name>3-phosphoshikimate</name>
        <dbReference type="ChEBI" id="CHEBI:145989"/>
    </ligand>
</feature>
<evidence type="ECO:0000256" key="3">
    <source>
        <dbReference type="ARBA" id="ARBA00022490"/>
    </source>
</evidence>
<feature type="binding site" evidence="8">
    <location>
        <position position="23"/>
    </location>
    <ligand>
        <name>3-phosphoshikimate</name>
        <dbReference type="ChEBI" id="CHEBI:145989"/>
    </ligand>
</feature>
<feature type="binding site" evidence="8">
    <location>
        <position position="22"/>
    </location>
    <ligand>
        <name>3-phosphoshikimate</name>
        <dbReference type="ChEBI" id="CHEBI:145989"/>
    </ligand>
</feature>
<feature type="active site" description="Proton acceptor" evidence="8">
    <location>
        <position position="315"/>
    </location>
</feature>
<comment type="pathway">
    <text evidence="1 8">Metabolic intermediate biosynthesis; chorismate biosynthesis; chorismate from D-erythrose 4-phosphate and phosphoenolpyruvate: step 6/7.</text>
</comment>
<feature type="binding site" evidence="8">
    <location>
        <position position="413"/>
    </location>
    <ligand>
        <name>phosphoenolpyruvate</name>
        <dbReference type="ChEBI" id="CHEBI:58702"/>
    </ligand>
</feature>
<dbReference type="EC" id="2.5.1.19" evidence="8"/>
<keyword evidence="5 8" id="KW-0808">Transferase</keyword>
<dbReference type="AlphaFoldDB" id="A0A972VVD6"/>
<dbReference type="GO" id="GO:0009073">
    <property type="term" value="P:aromatic amino acid family biosynthetic process"/>
    <property type="evidence" value="ECO:0007669"/>
    <property type="project" value="UniProtKB-KW"/>
</dbReference>
<comment type="subcellular location">
    <subcellularLocation>
        <location evidence="8">Cytoplasm</location>
    </subcellularLocation>
</comment>
<dbReference type="Proteomes" id="UP000754644">
    <property type="component" value="Unassembled WGS sequence"/>
</dbReference>
<evidence type="ECO:0000256" key="8">
    <source>
        <dbReference type="HAMAP-Rule" id="MF_00210"/>
    </source>
</evidence>
<dbReference type="GO" id="GO:0009423">
    <property type="term" value="P:chorismate biosynthetic process"/>
    <property type="evidence" value="ECO:0007669"/>
    <property type="project" value="UniProtKB-UniRule"/>
</dbReference>
<feature type="binding site" evidence="8">
    <location>
        <position position="342"/>
    </location>
    <ligand>
        <name>3-phosphoshikimate</name>
        <dbReference type="ChEBI" id="CHEBI:145989"/>
    </ligand>
</feature>
<keyword evidence="3 8" id="KW-0963">Cytoplasm</keyword>
<gene>
    <name evidence="8 10" type="primary">aroA</name>
    <name evidence="10" type="ORF">HQ497_00455</name>
</gene>